<name>A0A482WAG3_ASBVE</name>
<feature type="compositionally biased region" description="Basic residues" evidence="1">
    <location>
        <begin position="119"/>
        <end position="128"/>
    </location>
</feature>
<gene>
    <name evidence="2" type="ORF">BDFB_004913</name>
</gene>
<dbReference type="AlphaFoldDB" id="A0A482WAG3"/>
<proteinExistence type="predicted"/>
<feature type="compositionally biased region" description="Basic and acidic residues" evidence="1">
    <location>
        <begin position="52"/>
        <end position="63"/>
    </location>
</feature>
<protein>
    <submittedName>
        <fullName evidence="2">Uncharacterized protein</fullName>
    </submittedName>
</protein>
<evidence type="ECO:0000256" key="1">
    <source>
        <dbReference type="SAM" id="MobiDB-lite"/>
    </source>
</evidence>
<feature type="region of interest" description="Disordered" evidence="1">
    <location>
        <begin position="1"/>
        <end position="83"/>
    </location>
</feature>
<dbReference type="Proteomes" id="UP000292052">
    <property type="component" value="Unassembled WGS sequence"/>
</dbReference>
<sequence>MDKSSKDFTNFGFTSSDEENDELKSPKKNRDDKPFRLQINVNDKKYGKRKLKETEKSDSKEVPSDVESEVSDPSDLESHSGEIKLFEDYSTRDENKFEEPRIIKNKRKLKWMDDDNKNLQKHKRRKDVRTKEEEKEAENWAVAFNSMCKEIEDFPLEIE</sequence>
<accession>A0A482WAG3</accession>
<feature type="compositionally biased region" description="Basic and acidic residues" evidence="1">
    <location>
        <begin position="22"/>
        <end position="35"/>
    </location>
</feature>
<reference evidence="2 3" key="1">
    <citation type="submission" date="2017-03" db="EMBL/GenBank/DDBJ databases">
        <title>Genome of the blue death feigning beetle - Asbolus verrucosus.</title>
        <authorList>
            <person name="Rider S.D."/>
        </authorList>
    </citation>
    <scope>NUCLEOTIDE SEQUENCE [LARGE SCALE GENOMIC DNA]</scope>
    <source>
        <strain evidence="2">Butters</strain>
        <tissue evidence="2">Head and leg muscle</tissue>
    </source>
</reference>
<comment type="caution">
    <text evidence="2">The sequence shown here is derived from an EMBL/GenBank/DDBJ whole genome shotgun (WGS) entry which is preliminary data.</text>
</comment>
<evidence type="ECO:0000313" key="2">
    <source>
        <dbReference type="EMBL" id="RZC42054.1"/>
    </source>
</evidence>
<feature type="region of interest" description="Disordered" evidence="1">
    <location>
        <begin position="114"/>
        <end position="136"/>
    </location>
</feature>
<dbReference type="EMBL" id="QDEB01011314">
    <property type="protein sequence ID" value="RZC42054.1"/>
    <property type="molecule type" value="Genomic_DNA"/>
</dbReference>
<keyword evidence="3" id="KW-1185">Reference proteome</keyword>
<feature type="compositionally biased region" description="Acidic residues" evidence="1">
    <location>
        <begin position="64"/>
        <end position="75"/>
    </location>
</feature>
<evidence type="ECO:0000313" key="3">
    <source>
        <dbReference type="Proteomes" id="UP000292052"/>
    </source>
</evidence>
<dbReference type="OrthoDB" id="6778321at2759"/>
<organism evidence="2 3">
    <name type="scientific">Asbolus verrucosus</name>
    <name type="common">Desert ironclad beetle</name>
    <dbReference type="NCBI Taxonomy" id="1661398"/>
    <lineage>
        <taxon>Eukaryota</taxon>
        <taxon>Metazoa</taxon>
        <taxon>Ecdysozoa</taxon>
        <taxon>Arthropoda</taxon>
        <taxon>Hexapoda</taxon>
        <taxon>Insecta</taxon>
        <taxon>Pterygota</taxon>
        <taxon>Neoptera</taxon>
        <taxon>Endopterygota</taxon>
        <taxon>Coleoptera</taxon>
        <taxon>Polyphaga</taxon>
        <taxon>Cucujiformia</taxon>
        <taxon>Tenebrionidae</taxon>
        <taxon>Pimeliinae</taxon>
        <taxon>Asbolus</taxon>
    </lineage>
</organism>